<keyword evidence="2" id="KW-1185">Reference proteome</keyword>
<organism evidence="1 2">
    <name type="scientific">Proteiniclasticum ruminis</name>
    <dbReference type="NCBI Taxonomy" id="398199"/>
    <lineage>
        <taxon>Bacteria</taxon>
        <taxon>Bacillati</taxon>
        <taxon>Bacillota</taxon>
        <taxon>Clostridia</taxon>
        <taxon>Eubacteriales</taxon>
        <taxon>Clostridiaceae</taxon>
        <taxon>Proteiniclasticum</taxon>
    </lineage>
</organism>
<evidence type="ECO:0000313" key="2">
    <source>
        <dbReference type="Proteomes" id="UP000181899"/>
    </source>
</evidence>
<protein>
    <submittedName>
        <fullName evidence="1">Uncharacterized protein</fullName>
    </submittedName>
</protein>
<accession>A0A1I4ZL46</accession>
<evidence type="ECO:0000313" key="1">
    <source>
        <dbReference type="EMBL" id="SFN50975.1"/>
    </source>
</evidence>
<dbReference type="RefSeq" id="WP_177213461.1">
    <property type="nucleotide sequence ID" value="NZ_FOVK01000002.1"/>
</dbReference>
<proteinExistence type="predicted"/>
<reference evidence="1 2" key="1">
    <citation type="submission" date="2016-10" db="EMBL/GenBank/DDBJ databases">
        <authorList>
            <person name="de Groot N.N."/>
        </authorList>
    </citation>
    <scope>NUCLEOTIDE SEQUENCE [LARGE SCALE GENOMIC DNA]</scope>
    <source>
        <strain evidence="1 2">ML2</strain>
    </source>
</reference>
<dbReference type="EMBL" id="FOVK01000002">
    <property type="protein sequence ID" value="SFN50975.1"/>
    <property type="molecule type" value="Genomic_DNA"/>
</dbReference>
<name>A0A1I4ZL46_9CLOT</name>
<dbReference type="AlphaFoldDB" id="A0A1I4ZL46"/>
<dbReference type="Proteomes" id="UP000181899">
    <property type="component" value="Unassembled WGS sequence"/>
</dbReference>
<gene>
    <name evidence="1" type="ORF">SAMN04488695_10241</name>
</gene>
<sequence length="55" mass="6570">MGKYKLLLKYKDPENNISIICDNAQEALHYKRQSIKQGYEVEVRRLNEEENTKKV</sequence>